<dbReference type="Gene3D" id="1.20.1560.10">
    <property type="entry name" value="ABC transporter type 1, transmembrane domain"/>
    <property type="match status" value="1"/>
</dbReference>
<dbReference type="PROSITE" id="PS50893">
    <property type="entry name" value="ABC_TRANSPORTER_2"/>
    <property type="match status" value="1"/>
</dbReference>
<dbReference type="PROSITE" id="PS00211">
    <property type="entry name" value="ABC_TRANSPORTER_1"/>
    <property type="match status" value="1"/>
</dbReference>
<evidence type="ECO:0000313" key="16">
    <source>
        <dbReference type="Proteomes" id="UP001353858"/>
    </source>
</evidence>
<feature type="transmembrane region" description="Helical" evidence="11">
    <location>
        <begin position="820"/>
        <end position="840"/>
    </location>
</feature>
<keyword evidence="6" id="KW-0067">ATP-binding</keyword>
<accession>A0AAN7SEU0</accession>
<dbReference type="SUPFAM" id="SSF52540">
    <property type="entry name" value="P-loop containing nucleoside triphosphate hydrolases"/>
    <property type="match status" value="1"/>
</dbReference>
<dbReference type="InterPro" id="IPR036640">
    <property type="entry name" value="ABC1_TM_sf"/>
</dbReference>
<proteinExistence type="inferred from homology"/>
<evidence type="ECO:0000313" key="15">
    <source>
        <dbReference type="EMBL" id="KAK4878522.1"/>
    </source>
</evidence>
<name>A0AAN7SEU0_9COLE</name>
<keyword evidence="3" id="KW-0813">Transport</keyword>
<dbReference type="Pfam" id="PF00035">
    <property type="entry name" value="dsrm"/>
    <property type="match status" value="1"/>
</dbReference>
<feature type="transmembrane region" description="Helical" evidence="11">
    <location>
        <begin position="673"/>
        <end position="696"/>
    </location>
</feature>
<comment type="caution">
    <text evidence="15">The sequence shown here is derived from an EMBL/GenBank/DDBJ whole genome shotgun (WGS) entry which is preliminary data.</text>
</comment>
<dbReference type="CDD" id="cd03223">
    <property type="entry name" value="ABCD_peroxisomal_ALDP"/>
    <property type="match status" value="1"/>
</dbReference>
<dbReference type="FunFam" id="3.30.160.590:FF:000001">
    <property type="entry name" value="microprocessor complex subunit DGCR8"/>
    <property type="match status" value="1"/>
</dbReference>
<dbReference type="CDD" id="cd19868">
    <property type="entry name" value="DSRM_DGCR8_rpt2"/>
    <property type="match status" value="1"/>
</dbReference>
<dbReference type="GO" id="GO:0003723">
    <property type="term" value="F:RNA binding"/>
    <property type="evidence" value="ECO:0007669"/>
    <property type="project" value="UniProtKB-UniRule"/>
</dbReference>
<dbReference type="FunFam" id="3.40.50.300:FF:000636">
    <property type="entry name" value="ATP-binding cassette sub-family D member 3"/>
    <property type="match status" value="1"/>
</dbReference>
<dbReference type="GO" id="GO:0042760">
    <property type="term" value="P:very long-chain fatty acid catabolic process"/>
    <property type="evidence" value="ECO:0007669"/>
    <property type="project" value="TreeGrafter"/>
</dbReference>
<dbReference type="GO" id="GO:0016887">
    <property type="term" value="F:ATP hydrolysis activity"/>
    <property type="evidence" value="ECO:0007669"/>
    <property type="project" value="InterPro"/>
</dbReference>
<dbReference type="SUPFAM" id="SSF90123">
    <property type="entry name" value="ABC transporter transmembrane region"/>
    <property type="match status" value="1"/>
</dbReference>
<dbReference type="GO" id="GO:0005324">
    <property type="term" value="F:long-chain fatty acid transmembrane transporter activity"/>
    <property type="evidence" value="ECO:0007669"/>
    <property type="project" value="TreeGrafter"/>
</dbReference>
<feature type="compositionally biased region" description="Acidic residues" evidence="10">
    <location>
        <begin position="45"/>
        <end position="54"/>
    </location>
</feature>
<feature type="domain" description="ABC transporter" evidence="13">
    <location>
        <begin position="1064"/>
        <end position="1288"/>
    </location>
</feature>
<dbReference type="PANTHER" id="PTHR11384">
    <property type="entry name" value="ATP-BINDING CASSETTE, SUB-FAMILY D MEMBER"/>
    <property type="match status" value="1"/>
</dbReference>
<dbReference type="InterPro" id="IPR003593">
    <property type="entry name" value="AAA+_ATPase"/>
</dbReference>
<keyword evidence="7 11" id="KW-1133">Transmembrane helix</keyword>
<dbReference type="Pfam" id="PF00005">
    <property type="entry name" value="ABC_tran"/>
    <property type="match status" value="1"/>
</dbReference>
<dbReference type="FunFam" id="3.30.160.20:FF:000021">
    <property type="entry name" value="Microprocessor complex subunit DGCR8"/>
    <property type="match status" value="1"/>
</dbReference>
<dbReference type="Gene3D" id="3.40.50.300">
    <property type="entry name" value="P-loop containing nucleotide triphosphate hydrolases"/>
    <property type="match status" value="1"/>
</dbReference>
<dbReference type="GO" id="GO:0140359">
    <property type="term" value="F:ABC-type transporter activity"/>
    <property type="evidence" value="ECO:0007669"/>
    <property type="project" value="InterPro"/>
</dbReference>
<dbReference type="SMART" id="SM00382">
    <property type="entry name" value="AAA"/>
    <property type="match status" value="1"/>
</dbReference>
<evidence type="ECO:0000256" key="9">
    <source>
        <dbReference type="PROSITE-ProRule" id="PRU00266"/>
    </source>
</evidence>
<dbReference type="Gene3D" id="3.30.160.20">
    <property type="match status" value="2"/>
</dbReference>
<evidence type="ECO:0008006" key="17">
    <source>
        <dbReference type="Google" id="ProtNLM"/>
    </source>
</evidence>
<dbReference type="FunFam" id="3.30.160.20:FF:000051">
    <property type="entry name" value="Microprocessor complex subunit DGCR8"/>
    <property type="match status" value="1"/>
</dbReference>
<dbReference type="PANTHER" id="PTHR11384:SF67">
    <property type="entry name" value="ATP-BINDING CASSETTE SUB-FAMILY D MEMBER 1"/>
    <property type="match status" value="1"/>
</dbReference>
<dbReference type="InterPro" id="IPR017871">
    <property type="entry name" value="ABC_transporter-like_CS"/>
</dbReference>
<evidence type="ECO:0000259" key="12">
    <source>
        <dbReference type="PROSITE" id="PS50137"/>
    </source>
</evidence>
<organism evidence="15 16">
    <name type="scientific">Aquatica leii</name>
    <dbReference type="NCBI Taxonomy" id="1421715"/>
    <lineage>
        <taxon>Eukaryota</taxon>
        <taxon>Metazoa</taxon>
        <taxon>Ecdysozoa</taxon>
        <taxon>Arthropoda</taxon>
        <taxon>Hexapoda</taxon>
        <taxon>Insecta</taxon>
        <taxon>Pterygota</taxon>
        <taxon>Neoptera</taxon>
        <taxon>Endopterygota</taxon>
        <taxon>Coleoptera</taxon>
        <taxon>Polyphaga</taxon>
        <taxon>Elateriformia</taxon>
        <taxon>Elateroidea</taxon>
        <taxon>Lampyridae</taxon>
        <taxon>Luciolinae</taxon>
        <taxon>Aquatica</taxon>
    </lineage>
</organism>
<feature type="region of interest" description="Disordered" evidence="10">
    <location>
        <begin position="1"/>
        <end position="54"/>
    </location>
</feature>
<evidence type="ECO:0000256" key="6">
    <source>
        <dbReference type="ARBA" id="ARBA00022840"/>
    </source>
</evidence>
<dbReference type="PROSITE" id="PS50929">
    <property type="entry name" value="ABC_TM1F"/>
    <property type="match status" value="1"/>
</dbReference>
<dbReference type="InterPro" id="IPR011527">
    <property type="entry name" value="ABC1_TM_dom"/>
</dbReference>
<keyword evidence="9" id="KW-0694">RNA-binding</keyword>
<dbReference type="GO" id="GO:0010468">
    <property type="term" value="P:regulation of gene expression"/>
    <property type="evidence" value="ECO:0007669"/>
    <property type="project" value="UniProtKB-ARBA"/>
</dbReference>
<evidence type="ECO:0000256" key="7">
    <source>
        <dbReference type="ARBA" id="ARBA00022989"/>
    </source>
</evidence>
<evidence type="ECO:0000256" key="3">
    <source>
        <dbReference type="ARBA" id="ARBA00022448"/>
    </source>
</evidence>
<keyword evidence="5" id="KW-0547">Nucleotide-binding</keyword>
<dbReference type="Pfam" id="PF06472">
    <property type="entry name" value="ABC_membrane_2"/>
    <property type="match status" value="1"/>
</dbReference>
<dbReference type="InterPro" id="IPR014720">
    <property type="entry name" value="dsRBD_dom"/>
</dbReference>
<dbReference type="Gene3D" id="3.30.160.590">
    <property type="match status" value="1"/>
</dbReference>
<evidence type="ECO:0000256" key="11">
    <source>
        <dbReference type="SAM" id="Phobius"/>
    </source>
</evidence>
<evidence type="ECO:0000256" key="5">
    <source>
        <dbReference type="ARBA" id="ARBA00022741"/>
    </source>
</evidence>
<evidence type="ECO:0000259" key="13">
    <source>
        <dbReference type="PROSITE" id="PS50893"/>
    </source>
</evidence>
<dbReference type="GO" id="GO:0005524">
    <property type="term" value="F:ATP binding"/>
    <property type="evidence" value="ECO:0007669"/>
    <property type="project" value="UniProtKB-KW"/>
</dbReference>
<evidence type="ECO:0000256" key="4">
    <source>
        <dbReference type="ARBA" id="ARBA00022692"/>
    </source>
</evidence>
<comment type="subcellular location">
    <subcellularLocation>
        <location evidence="1">Peroxisome membrane</location>
        <topology evidence="1">Multi-pass membrane protein</topology>
    </subcellularLocation>
</comment>
<feature type="domain" description="ABC transmembrane type-1" evidence="14">
    <location>
        <begin position="680"/>
        <end position="917"/>
    </location>
</feature>
<keyword evidence="16" id="KW-1185">Reference proteome</keyword>
<dbReference type="PROSITE" id="PS50137">
    <property type="entry name" value="DS_RBD"/>
    <property type="match status" value="1"/>
</dbReference>
<reference evidence="16" key="1">
    <citation type="submission" date="2023-01" db="EMBL/GenBank/DDBJ databases">
        <title>Key to firefly adult light organ development and bioluminescence: homeobox transcription factors regulate luciferase expression and transportation to peroxisome.</title>
        <authorList>
            <person name="Fu X."/>
        </authorList>
    </citation>
    <scope>NUCLEOTIDE SEQUENCE [LARGE SCALE GENOMIC DNA]</scope>
</reference>
<feature type="compositionally biased region" description="Basic and acidic residues" evidence="10">
    <location>
        <begin position="24"/>
        <end position="44"/>
    </location>
</feature>
<dbReference type="GO" id="GO:0006635">
    <property type="term" value="P:fatty acid beta-oxidation"/>
    <property type="evidence" value="ECO:0007669"/>
    <property type="project" value="TreeGrafter"/>
</dbReference>
<evidence type="ECO:0000256" key="10">
    <source>
        <dbReference type="SAM" id="MobiDB-lite"/>
    </source>
</evidence>
<dbReference type="GO" id="GO:0007031">
    <property type="term" value="P:peroxisome organization"/>
    <property type="evidence" value="ECO:0007669"/>
    <property type="project" value="TreeGrafter"/>
</dbReference>
<keyword evidence="4 11" id="KW-0812">Transmembrane</keyword>
<feature type="domain" description="DRBM" evidence="12">
    <location>
        <begin position="269"/>
        <end position="336"/>
    </location>
</feature>
<dbReference type="InterPro" id="IPR003439">
    <property type="entry name" value="ABC_transporter-like_ATP-bd"/>
</dbReference>
<evidence type="ECO:0000259" key="14">
    <source>
        <dbReference type="PROSITE" id="PS50929"/>
    </source>
</evidence>
<evidence type="ECO:0000256" key="1">
    <source>
        <dbReference type="ARBA" id="ARBA00004585"/>
    </source>
</evidence>
<sequence length="1288" mass="146227">MSESNNEEKASSSKIDDDGDDDVDMRKFHVLDEVEHESDSRSSETDSDLPDDEVERMLEDALKGQQTSMEVTNDDVEKPFDEKDKVVLIQKGQNHFDILPEGWIQLSHNSGMPLYLHKASRVCTLSKPYFLGSGSARKHQVPLSAVPCLSYRRALHEEAQQKTSSVAGEILNARIETAQENVQSQNLSPAQLQEYCEKLFHFRNIKVMLFKSWSHRRQFTKKRKQEKQLQRPTLPDGTKLITFPIQNTEGDPSSRNSKREWIMNPNGKSYVCILHEYVQHALKKQPTYKFIELENAATPYAATICINDMQYGMGYGTSKKQAKTEAARSALEILIPEMRSKINSDEQSSSTSKAQEHDLSFFDEIKIEDPRVAEFCAKTTEPLPHDILLTCLQRNFGLGDIQVSYEGNTLKNQKNEYKMTVGKHSATVICKNKRDGKQRASQAILQALHPHITSWGSLLRLYGNRSVKTFKEKKLEEQEITLLQSKAAVNSPNFAILNKLKSELHKLREKRNAIQPIGVFITPNCEILPTLSSSNLKNINAVTLGFVNFSTMPAVISKFLEKTEEARRYLNIPRCYLTGGIVATCLLAYSLKVGYPIIENLIHKGNAQQDSVNNNLLVTKSNSIQLGNESPKKSNRSQIERLLHLIPGLNVEFILQFYKLIRIMIPSIFGMEVLLLSGHTFFLFLRTFLSIYVANLEGAIVKYIVRKEPRNFINQILKWFAIAIPATFINSSIKYLESRIALSLRTRLVEHSYRLYFKNQSYYRVTVLDGRLENCSQRLTDDIETVANMVSHLYGQITKPLFDILLMTIAIANLTKSRNANIITGPVIVTTVVGLSAIILKLGSPKFGLLVAQEAEKKGYLRYVHSRLVSNSEEIAFYNGHKVELSHLRSAYRLLVQHMRQIFGVKLWFVMLEQFLMKYVWSGTGLIVVSLPILLSKSKGFTEKESKVSYLAQSSDFHTVTNISGNFSGDNVGERTQYFTTAKNLMMTGGNAVERLMSSYKDIVELAGHTARVANMFTVLEEVSRGVYKKTLVDRKENAQGFVFEYENNQPIAKGRIIFSSEDIVLKDVPIITPNCDVVCSSLNLELHPGQHLLITGPNGCGKSSLFRILAGLWPIYGGELHTPKHSMFYIPQRPYMVIGNLRDQIIYPDTHTDMINKQVGEEDLRRIMRMVHLDHIVERDSFYMVKDWTDILSGGEKQRMAIARLFYHKPKYALLDECTSAISIDVEGEIYQAAINLGITLLTITHRPTLWKFHSHILQFDGAGSWEFSRLNVSSLVDLKDKEIVDV</sequence>
<feature type="compositionally biased region" description="Polar residues" evidence="10">
    <location>
        <begin position="244"/>
        <end position="255"/>
    </location>
</feature>
<comment type="similarity">
    <text evidence="2">Belongs to the ABC transporter superfamily. ABCD family. Peroxisomal fatty acyl CoA transporter (TC 3.A.1.203) subfamily.</text>
</comment>
<gene>
    <name evidence="15" type="ORF">RN001_011028</name>
</gene>
<dbReference type="GO" id="GO:0005778">
    <property type="term" value="C:peroxisomal membrane"/>
    <property type="evidence" value="ECO:0007669"/>
    <property type="project" value="UniProtKB-SubCell"/>
</dbReference>
<feature type="compositionally biased region" description="Basic and acidic residues" evidence="10">
    <location>
        <begin position="1"/>
        <end position="16"/>
    </location>
</feature>
<feature type="region of interest" description="Disordered" evidence="10">
    <location>
        <begin position="240"/>
        <end position="260"/>
    </location>
</feature>
<dbReference type="InterPro" id="IPR050835">
    <property type="entry name" value="ABC_transporter_sub-D"/>
</dbReference>
<evidence type="ECO:0000256" key="8">
    <source>
        <dbReference type="ARBA" id="ARBA00023136"/>
    </source>
</evidence>
<keyword evidence="8 11" id="KW-0472">Membrane</keyword>
<dbReference type="InterPro" id="IPR027417">
    <property type="entry name" value="P-loop_NTPase"/>
</dbReference>
<protein>
    <recommendedName>
        <fullName evidence="17">ATP-binding cassette sub-family D member 2</fullName>
    </recommendedName>
</protein>
<dbReference type="CDD" id="cd19867">
    <property type="entry name" value="DSRM_DGCR8_rpt1"/>
    <property type="match status" value="1"/>
</dbReference>
<dbReference type="GO" id="GO:0015910">
    <property type="term" value="P:long-chain fatty acid import into peroxisome"/>
    <property type="evidence" value="ECO:0007669"/>
    <property type="project" value="TreeGrafter"/>
</dbReference>
<dbReference type="SMART" id="SM00358">
    <property type="entry name" value="DSRM"/>
    <property type="match status" value="1"/>
</dbReference>
<dbReference type="Proteomes" id="UP001353858">
    <property type="component" value="Unassembled WGS sequence"/>
</dbReference>
<evidence type="ECO:0000256" key="2">
    <source>
        <dbReference type="ARBA" id="ARBA00008575"/>
    </source>
</evidence>
<dbReference type="EMBL" id="JARPUR010000004">
    <property type="protein sequence ID" value="KAK4878522.1"/>
    <property type="molecule type" value="Genomic_DNA"/>
</dbReference>
<dbReference type="SUPFAM" id="SSF54768">
    <property type="entry name" value="dsRNA-binding domain-like"/>
    <property type="match status" value="1"/>
</dbReference>
<dbReference type="Gene3D" id="2.20.70.10">
    <property type="match status" value="1"/>
</dbReference>